<dbReference type="Gene3D" id="1.20.1280.50">
    <property type="match status" value="1"/>
</dbReference>
<proteinExistence type="predicted"/>
<dbReference type="PANTHER" id="PTHR20872:SF1">
    <property type="entry name" value="F-BOX DOMAIN-CONTAINING PROTEIN"/>
    <property type="match status" value="1"/>
</dbReference>
<dbReference type="SMART" id="SM00256">
    <property type="entry name" value="FBOX"/>
    <property type="match status" value="1"/>
</dbReference>
<dbReference type="Proteomes" id="UP000472262">
    <property type="component" value="Unassembled WGS sequence"/>
</dbReference>
<dbReference type="AlphaFoldDB" id="A0A672K0E7"/>
<evidence type="ECO:0000259" key="1">
    <source>
        <dbReference type="PROSITE" id="PS50181"/>
    </source>
</evidence>
<evidence type="ECO:0000313" key="3">
    <source>
        <dbReference type="Proteomes" id="UP000472262"/>
    </source>
</evidence>
<feature type="domain" description="F-box" evidence="1">
    <location>
        <begin position="10"/>
        <end position="56"/>
    </location>
</feature>
<dbReference type="InterPro" id="IPR036047">
    <property type="entry name" value="F-box-like_dom_sf"/>
</dbReference>
<reference evidence="2" key="1">
    <citation type="submission" date="2025-08" db="UniProtKB">
        <authorList>
            <consortium name="Ensembl"/>
        </authorList>
    </citation>
    <scope>IDENTIFICATION</scope>
</reference>
<dbReference type="Pfam" id="PF12937">
    <property type="entry name" value="F-box-like"/>
    <property type="match status" value="1"/>
</dbReference>
<accession>A0A672K0E7</accession>
<reference evidence="2" key="2">
    <citation type="submission" date="2025-09" db="UniProtKB">
        <authorList>
            <consortium name="Ensembl"/>
        </authorList>
    </citation>
    <scope>IDENTIFICATION</scope>
</reference>
<dbReference type="InterPro" id="IPR001810">
    <property type="entry name" value="F-box_dom"/>
</dbReference>
<protein>
    <recommendedName>
        <fullName evidence="1">F-box domain-containing protein</fullName>
    </recommendedName>
</protein>
<dbReference type="FunFam" id="1.20.1280.50:FF:000005">
    <property type="entry name" value="F-box/LRR-repeat protein 3 isoform X1"/>
    <property type="match status" value="1"/>
</dbReference>
<dbReference type="Ensembl" id="ENSSGRT00000004214.1">
    <property type="protein sequence ID" value="ENSSGRP00000003877.1"/>
    <property type="gene ID" value="ENSSGRG00000002377.1"/>
</dbReference>
<keyword evidence="3" id="KW-1185">Reference proteome</keyword>
<dbReference type="SUPFAM" id="SSF81383">
    <property type="entry name" value="F-box domain"/>
    <property type="match status" value="1"/>
</dbReference>
<evidence type="ECO:0000313" key="2">
    <source>
        <dbReference type="Ensembl" id="ENSSGRP00000003877.1"/>
    </source>
</evidence>
<dbReference type="PROSITE" id="PS50181">
    <property type="entry name" value="FBOX"/>
    <property type="match status" value="1"/>
</dbReference>
<organism evidence="2 3">
    <name type="scientific">Sinocyclocheilus grahami</name>
    <name type="common">Dianchi golden-line fish</name>
    <name type="synonym">Barbus grahami</name>
    <dbReference type="NCBI Taxonomy" id="75366"/>
    <lineage>
        <taxon>Eukaryota</taxon>
        <taxon>Metazoa</taxon>
        <taxon>Chordata</taxon>
        <taxon>Craniata</taxon>
        <taxon>Vertebrata</taxon>
        <taxon>Euteleostomi</taxon>
        <taxon>Actinopterygii</taxon>
        <taxon>Neopterygii</taxon>
        <taxon>Teleostei</taxon>
        <taxon>Ostariophysi</taxon>
        <taxon>Cypriniformes</taxon>
        <taxon>Cyprinidae</taxon>
        <taxon>Cyprininae</taxon>
        <taxon>Sinocyclocheilus</taxon>
    </lineage>
</organism>
<dbReference type="InParanoid" id="A0A672K0E7"/>
<name>A0A672K0E7_SINGR</name>
<sequence length="88" mass="10391">MCSGPGPDLLSNWARLPQEILLHIFQYLPLLDRAFASLVCRGWNQAFHMPELWRWMHDISATISVSADKCSFFFCYRYRPDKKIWPIS</sequence>
<dbReference type="PANTHER" id="PTHR20872">
    <property type="match status" value="1"/>
</dbReference>